<dbReference type="STRING" id="1427984.X271_00294"/>
<keyword evidence="5" id="KW-0235">DNA replication</keyword>
<feature type="domain" description="DNA polymerase III delta subunit-like C-terminal" evidence="10">
    <location>
        <begin position="192"/>
        <end position="307"/>
    </location>
</feature>
<dbReference type="KEGG" id="hcr:X271_00294"/>
<reference evidence="11 12" key="1">
    <citation type="journal article" date="2014" name="Genome Biol. Evol.">
        <title>Phylogenomics of "Candidatus Hepatoplasma crinochetorum," a Lineage of Mollicutes Associated with Noninsect Arthropods.</title>
        <authorList>
            <person name="Leclercq S."/>
            <person name="Dittmer J."/>
            <person name="Bouchon D."/>
            <person name="Cordaux R."/>
        </authorList>
    </citation>
    <scope>NUCLEOTIDE SEQUENCE [LARGE SCALE GENOMIC DNA]</scope>
    <source>
        <strain evidence="11 12">Av</strain>
    </source>
</reference>
<dbReference type="Gene3D" id="3.40.50.300">
    <property type="entry name" value="P-loop containing nucleotide triphosphate hydrolases"/>
    <property type="match status" value="1"/>
</dbReference>
<dbReference type="Proteomes" id="UP000019450">
    <property type="component" value="Chromosome"/>
</dbReference>
<keyword evidence="4" id="KW-0548">Nucleotidyltransferase</keyword>
<dbReference type="AlphaFoldDB" id="W8GSM5"/>
<dbReference type="PANTHER" id="PTHR34388:SF1">
    <property type="entry name" value="DNA POLYMERASE III SUBUNIT DELTA"/>
    <property type="match status" value="1"/>
</dbReference>
<protein>
    <recommendedName>
        <fullName evidence="2">DNA polymerase III subunit delta</fullName>
        <ecNumber evidence="1">2.7.7.7</ecNumber>
    </recommendedName>
</protein>
<evidence type="ECO:0000259" key="9">
    <source>
        <dbReference type="Pfam" id="PF06144"/>
    </source>
</evidence>
<keyword evidence="12" id="KW-1185">Reference proteome</keyword>
<gene>
    <name evidence="11" type="ORF">X271_00294</name>
</gene>
<dbReference type="Pfam" id="PF21694">
    <property type="entry name" value="DNA_pol3_delta_C"/>
    <property type="match status" value="1"/>
</dbReference>
<name>W8GSM5_9MOLU</name>
<dbReference type="Pfam" id="PF06144">
    <property type="entry name" value="DNA_pol3_delta"/>
    <property type="match status" value="1"/>
</dbReference>
<evidence type="ECO:0000256" key="4">
    <source>
        <dbReference type="ARBA" id="ARBA00022695"/>
    </source>
</evidence>
<evidence type="ECO:0000313" key="11">
    <source>
        <dbReference type="EMBL" id="AHK22400.1"/>
    </source>
</evidence>
<accession>W8GSM5</accession>
<dbReference type="EMBL" id="CP006932">
    <property type="protein sequence ID" value="AHK22400.1"/>
    <property type="molecule type" value="Genomic_DNA"/>
</dbReference>
<sequence length="316" mass="38477">MKYIIESESFFIKKQEIEKIINFANFKKENIYIFDFEENEFDKFFDQYLSNSIFGEKKLVILNNCIFLQKKIINKNFIIKLEKFFNTNIDNYLILSTNKFNDKNDFIIKFIKERKLELISIKKPDKKELFNFLNKKLKDNNYYLSYNDLRKLLRYTKYDYDILNNELKKLFLIKEQKYLKNLNLIIYDYVGENIFKLYDALLEKDQQNIYKILLFLKGNNISPVLILEYLIKELQYILIIKNYYNLKIEDKTPLLELKLNNYRLKKMTENANNYSYFYINKILNKLIGIVISFKSNSNRINYQLFIAKMILISCHQ</sequence>
<dbReference type="GO" id="GO:0009360">
    <property type="term" value="C:DNA polymerase III complex"/>
    <property type="evidence" value="ECO:0007669"/>
    <property type="project" value="InterPro"/>
</dbReference>
<evidence type="ECO:0000256" key="6">
    <source>
        <dbReference type="ARBA" id="ARBA00022932"/>
    </source>
</evidence>
<dbReference type="InterPro" id="IPR027417">
    <property type="entry name" value="P-loop_NTPase"/>
</dbReference>
<evidence type="ECO:0000256" key="8">
    <source>
        <dbReference type="ARBA" id="ARBA00049244"/>
    </source>
</evidence>
<dbReference type="HOGENOM" id="CLU_879065_0_0_14"/>
<dbReference type="InterPro" id="IPR010372">
    <property type="entry name" value="DNA_pol3_delta_N"/>
</dbReference>
<dbReference type="GO" id="GO:0003887">
    <property type="term" value="F:DNA-directed DNA polymerase activity"/>
    <property type="evidence" value="ECO:0007669"/>
    <property type="project" value="UniProtKB-KW"/>
</dbReference>
<dbReference type="Gene3D" id="1.20.272.10">
    <property type="match status" value="1"/>
</dbReference>
<organism evidence="11 12">
    <name type="scientific">Candidatus Hepatoplasma crinochetorum Av</name>
    <dbReference type="NCBI Taxonomy" id="1427984"/>
    <lineage>
        <taxon>Bacteria</taxon>
        <taxon>Bacillati</taxon>
        <taxon>Mycoplasmatota</taxon>
        <taxon>Mollicutes</taxon>
        <taxon>Candidatus Hepatoplasmataceae</taxon>
        <taxon>Candidatus Hepatoplasma</taxon>
    </lineage>
</organism>
<dbReference type="RefSeq" id="WP_025208697.1">
    <property type="nucleotide sequence ID" value="NZ_CP006932.1"/>
</dbReference>
<evidence type="ECO:0000256" key="7">
    <source>
        <dbReference type="ARBA" id="ARBA00034754"/>
    </source>
</evidence>
<dbReference type="NCBIfam" id="TIGR01128">
    <property type="entry name" value="holA"/>
    <property type="match status" value="1"/>
</dbReference>
<evidence type="ECO:0000256" key="1">
    <source>
        <dbReference type="ARBA" id="ARBA00012417"/>
    </source>
</evidence>
<evidence type="ECO:0000256" key="2">
    <source>
        <dbReference type="ARBA" id="ARBA00017703"/>
    </source>
</evidence>
<comment type="similarity">
    <text evidence="7">Belongs to the DNA polymerase HolA subunit family.</text>
</comment>
<dbReference type="GO" id="GO:0003677">
    <property type="term" value="F:DNA binding"/>
    <property type="evidence" value="ECO:0007669"/>
    <property type="project" value="InterPro"/>
</dbReference>
<dbReference type="PANTHER" id="PTHR34388">
    <property type="entry name" value="DNA POLYMERASE III SUBUNIT DELTA"/>
    <property type="match status" value="1"/>
</dbReference>
<dbReference type="SUPFAM" id="SSF52540">
    <property type="entry name" value="P-loop containing nucleoside triphosphate hydrolases"/>
    <property type="match status" value="1"/>
</dbReference>
<dbReference type="eggNOG" id="COG1466">
    <property type="taxonomic scope" value="Bacteria"/>
</dbReference>
<evidence type="ECO:0000256" key="3">
    <source>
        <dbReference type="ARBA" id="ARBA00022679"/>
    </source>
</evidence>
<proteinExistence type="inferred from homology"/>
<evidence type="ECO:0000256" key="5">
    <source>
        <dbReference type="ARBA" id="ARBA00022705"/>
    </source>
</evidence>
<dbReference type="SUPFAM" id="SSF48019">
    <property type="entry name" value="post-AAA+ oligomerization domain-like"/>
    <property type="match status" value="1"/>
</dbReference>
<evidence type="ECO:0000259" key="10">
    <source>
        <dbReference type="Pfam" id="PF21694"/>
    </source>
</evidence>
<feature type="domain" description="DNA polymerase III delta N-terminal" evidence="9">
    <location>
        <begin position="10"/>
        <end position="113"/>
    </location>
</feature>
<dbReference type="InterPro" id="IPR048466">
    <property type="entry name" value="DNA_pol3_delta-like_C"/>
</dbReference>
<keyword evidence="6" id="KW-0239">DNA-directed DNA polymerase</keyword>
<comment type="catalytic activity">
    <reaction evidence="8">
        <text>DNA(n) + a 2'-deoxyribonucleoside 5'-triphosphate = DNA(n+1) + diphosphate</text>
        <dbReference type="Rhea" id="RHEA:22508"/>
        <dbReference type="Rhea" id="RHEA-COMP:17339"/>
        <dbReference type="Rhea" id="RHEA-COMP:17340"/>
        <dbReference type="ChEBI" id="CHEBI:33019"/>
        <dbReference type="ChEBI" id="CHEBI:61560"/>
        <dbReference type="ChEBI" id="CHEBI:173112"/>
        <dbReference type="EC" id="2.7.7.7"/>
    </reaction>
</comment>
<dbReference type="InterPro" id="IPR005790">
    <property type="entry name" value="DNA_polIII_delta"/>
</dbReference>
<dbReference type="EC" id="2.7.7.7" evidence="1"/>
<evidence type="ECO:0000313" key="12">
    <source>
        <dbReference type="Proteomes" id="UP000019450"/>
    </source>
</evidence>
<keyword evidence="3" id="KW-0808">Transferase</keyword>
<dbReference type="InterPro" id="IPR008921">
    <property type="entry name" value="DNA_pol3_clamp-load_cplx_C"/>
</dbReference>
<dbReference type="GO" id="GO:0006261">
    <property type="term" value="P:DNA-templated DNA replication"/>
    <property type="evidence" value="ECO:0007669"/>
    <property type="project" value="TreeGrafter"/>
</dbReference>